<dbReference type="GO" id="GO:0046556">
    <property type="term" value="F:alpha-L-arabinofuranosidase activity"/>
    <property type="evidence" value="ECO:0007669"/>
    <property type="project" value="UniProtKB-UniRule"/>
</dbReference>
<evidence type="ECO:0000256" key="5">
    <source>
        <dbReference type="ARBA" id="ARBA00022651"/>
    </source>
</evidence>
<dbReference type="GO" id="GO:0005576">
    <property type="term" value="C:extracellular region"/>
    <property type="evidence" value="ECO:0007669"/>
    <property type="project" value="UniProtKB-SubCell"/>
</dbReference>
<dbReference type="EC" id="3.2.1.55" evidence="11"/>
<dbReference type="Gene3D" id="2.115.10.20">
    <property type="entry name" value="Glycosyl hydrolase domain, family 43"/>
    <property type="match status" value="1"/>
</dbReference>
<protein>
    <recommendedName>
        <fullName evidence="11">Alpha-L-arabinofuranosidase</fullName>
        <ecNumber evidence="11">3.2.1.55</ecNumber>
    </recommendedName>
</protein>
<comment type="caution">
    <text evidence="13">The sequence shown here is derived from an EMBL/GenBank/DDBJ whole genome shotgun (WGS) entry which is preliminary data.</text>
</comment>
<evidence type="ECO:0000256" key="1">
    <source>
        <dbReference type="ARBA" id="ARBA00001462"/>
    </source>
</evidence>
<dbReference type="GO" id="GO:0045493">
    <property type="term" value="P:xylan catabolic process"/>
    <property type="evidence" value="ECO:0007669"/>
    <property type="project" value="UniProtKB-UniRule"/>
</dbReference>
<evidence type="ECO:0000256" key="4">
    <source>
        <dbReference type="ARBA" id="ARBA00022525"/>
    </source>
</evidence>
<organism evidence="13 14">
    <name type="scientific">Gibberella nygamai</name>
    <name type="common">Bean root rot disease fungus</name>
    <name type="synonym">Fusarium nygamai</name>
    <dbReference type="NCBI Taxonomy" id="42673"/>
    <lineage>
        <taxon>Eukaryota</taxon>
        <taxon>Fungi</taxon>
        <taxon>Dikarya</taxon>
        <taxon>Ascomycota</taxon>
        <taxon>Pezizomycotina</taxon>
        <taxon>Sordariomycetes</taxon>
        <taxon>Hypocreomycetidae</taxon>
        <taxon>Hypocreales</taxon>
        <taxon>Nectriaceae</taxon>
        <taxon>Fusarium</taxon>
        <taxon>Fusarium fujikuroi species complex</taxon>
    </lineage>
</organism>
<dbReference type="OrthoDB" id="3156236at2759"/>
<evidence type="ECO:0000256" key="9">
    <source>
        <dbReference type="ARBA" id="ARBA00023295"/>
    </source>
</evidence>
<proteinExistence type="inferred from homology"/>
<evidence type="ECO:0000256" key="3">
    <source>
        <dbReference type="ARBA" id="ARBA00007396"/>
    </source>
</evidence>
<accession>A0A2K0WW34</accession>
<sequence>MKYDLGLVSTGLLLLASVGDVAAQCQLPTSYKWTSSGALAQPKNGWKSLKDFTVAPYNGGQLVYATVFGTSWGSMAFSPVSNLNQLGSATQTGMSSTAVAPTLFFFKPKNIWILAHQWGPTKFSYRTSSNPTNPNGWSAAQPLFTGEIANAPFGPIDQTVIGDSRNMYLFFAGDNGRIYRASMPIGNFPGSFGSSSQIILQDTEDNLFEAVQVYSLQGLNKYLMIVEAKGRNGRYFRSFTANSLDGQWTVNAGSESNPFAGKANSGATWTNDISHGELIRTSNDQTFPVDPCNLQLLYQGRNPNVGGEYNDLPYRPGLLTLRK</sequence>
<dbReference type="SUPFAM" id="SSF75005">
    <property type="entry name" value="Arabinanase/levansucrase/invertase"/>
    <property type="match status" value="1"/>
</dbReference>
<keyword evidence="8" id="KW-0119">Carbohydrate metabolism</keyword>
<keyword evidence="9 11" id="KW-0326">Glycosidase</keyword>
<evidence type="ECO:0000256" key="8">
    <source>
        <dbReference type="ARBA" id="ARBA00023277"/>
    </source>
</evidence>
<comment type="function">
    <text evidence="11">Alpha-L-arabinofuranosidase involved in the hydrolysis of xylan, a major structural heterogeneous polysaccharide found in plant biomass representing the second most abundant polysaccharide in the biosphere, after cellulose.</text>
</comment>
<evidence type="ECO:0000256" key="6">
    <source>
        <dbReference type="ARBA" id="ARBA00022729"/>
    </source>
</evidence>
<evidence type="ECO:0000313" key="14">
    <source>
        <dbReference type="Proteomes" id="UP000236664"/>
    </source>
</evidence>
<comment type="catalytic activity">
    <reaction evidence="1 11">
        <text>Hydrolysis of terminal non-reducing alpha-L-arabinofuranoside residues in alpha-L-arabinosides.</text>
        <dbReference type="EC" id="3.2.1.55"/>
    </reaction>
</comment>
<dbReference type="PANTHER" id="PTHR40631:SF1">
    <property type="entry name" value="ALPHA-L-ARABINOFURANOSIDASE AXHA-2-RELATED"/>
    <property type="match status" value="1"/>
</dbReference>
<keyword evidence="7 11" id="KW-0378">Hydrolase</keyword>
<dbReference type="InterPro" id="IPR023296">
    <property type="entry name" value="Glyco_hydro_beta-prop_sf"/>
</dbReference>
<keyword evidence="10" id="KW-0624">Polysaccharide degradation</keyword>
<dbReference type="GO" id="GO:0046373">
    <property type="term" value="P:L-arabinose metabolic process"/>
    <property type="evidence" value="ECO:0007669"/>
    <property type="project" value="UniProtKB-UniRule"/>
</dbReference>
<dbReference type="Pfam" id="PF03664">
    <property type="entry name" value="Glyco_hydro_62"/>
    <property type="match status" value="1"/>
</dbReference>
<evidence type="ECO:0000256" key="10">
    <source>
        <dbReference type="ARBA" id="ARBA00023326"/>
    </source>
</evidence>
<keyword evidence="6 11" id="KW-0732">Signal</keyword>
<reference evidence="13 14" key="1">
    <citation type="submission" date="2017-06" db="EMBL/GenBank/DDBJ databases">
        <title>Genome of Fusarium nygamai isolate CS10214.</title>
        <authorList>
            <person name="Gardiner D.M."/>
            <person name="Obanor F."/>
            <person name="Kazan K."/>
        </authorList>
    </citation>
    <scope>NUCLEOTIDE SEQUENCE [LARGE SCALE GENOMIC DNA]</scope>
    <source>
        <strain evidence="13 14">CS10214</strain>
    </source>
</reference>
<feature type="signal peptide" evidence="12">
    <location>
        <begin position="1"/>
        <end position="23"/>
    </location>
</feature>
<dbReference type="EMBL" id="MTQA01000012">
    <property type="protein sequence ID" value="PNP86487.1"/>
    <property type="molecule type" value="Genomic_DNA"/>
</dbReference>
<dbReference type="Proteomes" id="UP000236664">
    <property type="component" value="Unassembled WGS sequence"/>
</dbReference>
<evidence type="ECO:0000256" key="11">
    <source>
        <dbReference type="RuleBase" id="RU368117"/>
    </source>
</evidence>
<name>A0A2K0WW34_GIBNY</name>
<dbReference type="PANTHER" id="PTHR40631">
    <property type="entry name" value="ALPHA-L-ARABINOFURANOSIDASE AXHA-2-RELATED"/>
    <property type="match status" value="1"/>
</dbReference>
<keyword evidence="14" id="KW-1185">Reference proteome</keyword>
<keyword evidence="5" id="KW-0858">Xylan degradation</keyword>
<evidence type="ECO:0000256" key="2">
    <source>
        <dbReference type="ARBA" id="ARBA00004613"/>
    </source>
</evidence>
<dbReference type="CDD" id="cd08987">
    <property type="entry name" value="GH62"/>
    <property type="match status" value="1"/>
</dbReference>
<dbReference type="AlphaFoldDB" id="A0A2K0WW34"/>
<dbReference type="STRING" id="42673.A0A2K0WW34"/>
<dbReference type="InterPro" id="IPR005193">
    <property type="entry name" value="GH62_arabinosidase"/>
</dbReference>
<evidence type="ECO:0000256" key="12">
    <source>
        <dbReference type="SAM" id="SignalP"/>
    </source>
</evidence>
<comment type="subcellular location">
    <subcellularLocation>
        <location evidence="2 11">Secreted</location>
    </subcellularLocation>
</comment>
<comment type="similarity">
    <text evidence="3 11">Belongs to the glycosyl hydrolase 62 family.</text>
</comment>
<gene>
    <name evidence="13" type="ORF">FNYG_00189</name>
</gene>
<feature type="chain" id="PRO_5014420933" description="Alpha-L-arabinofuranosidase" evidence="12">
    <location>
        <begin position="24"/>
        <end position="323"/>
    </location>
</feature>
<evidence type="ECO:0000313" key="13">
    <source>
        <dbReference type="EMBL" id="PNP86487.1"/>
    </source>
</evidence>
<evidence type="ECO:0000256" key="7">
    <source>
        <dbReference type="ARBA" id="ARBA00022801"/>
    </source>
</evidence>
<keyword evidence="4 11" id="KW-0964">Secreted</keyword>